<organism evidence="4 5">
    <name type="scientific">Amycolatopsis acidicola</name>
    <dbReference type="NCBI Taxonomy" id="2596893"/>
    <lineage>
        <taxon>Bacteria</taxon>
        <taxon>Bacillati</taxon>
        <taxon>Actinomycetota</taxon>
        <taxon>Actinomycetes</taxon>
        <taxon>Pseudonocardiales</taxon>
        <taxon>Pseudonocardiaceae</taxon>
        <taxon>Amycolatopsis</taxon>
    </lineage>
</organism>
<dbReference type="InterPro" id="IPR029063">
    <property type="entry name" value="SAM-dependent_MTases_sf"/>
</dbReference>
<keyword evidence="1 4" id="KW-0489">Methyltransferase</keyword>
<keyword evidence="5" id="KW-1185">Reference proteome</keyword>
<sequence length="246" mass="26645">MADHAFTDERLAAWYDALNSGRDDLEFYLPLVLSATAVLDVGCGTGTLLGEARQAGHEGRLCGLDPAAAMLAEARRHEGVEWVLGDLLSTPFRGEFDLVVMTGHAFQVLCTDEELRATLSAVRAALAPGGRFAFETRNPAARAWERWTPEYAREITVGGETVRMAHEAETPRDGLVRFTTTYTGAGWEDRSTSVLRFTGEAELDRFLAEAGLRAVERYGDWGGGPVTADSPELITIATVVKPAVDG</sequence>
<evidence type="ECO:0000256" key="2">
    <source>
        <dbReference type="ARBA" id="ARBA00022679"/>
    </source>
</evidence>
<protein>
    <submittedName>
        <fullName evidence="4">Class I SAM-dependent methyltransferase</fullName>
    </submittedName>
</protein>
<dbReference type="OrthoDB" id="9811589at2"/>
<evidence type="ECO:0000313" key="4">
    <source>
        <dbReference type="EMBL" id="KAA9153187.1"/>
    </source>
</evidence>
<proteinExistence type="predicted"/>
<dbReference type="InterPro" id="IPR041698">
    <property type="entry name" value="Methyltransf_25"/>
</dbReference>
<dbReference type="PANTHER" id="PTHR43861">
    <property type="entry name" value="TRANS-ACONITATE 2-METHYLTRANSFERASE-RELATED"/>
    <property type="match status" value="1"/>
</dbReference>
<evidence type="ECO:0000313" key="5">
    <source>
        <dbReference type="Proteomes" id="UP000319769"/>
    </source>
</evidence>
<comment type="caution">
    <text evidence="4">The sequence shown here is derived from an EMBL/GenBank/DDBJ whole genome shotgun (WGS) entry which is preliminary data.</text>
</comment>
<evidence type="ECO:0000256" key="1">
    <source>
        <dbReference type="ARBA" id="ARBA00022603"/>
    </source>
</evidence>
<dbReference type="Pfam" id="PF13649">
    <property type="entry name" value="Methyltransf_25"/>
    <property type="match status" value="1"/>
</dbReference>
<dbReference type="SUPFAM" id="SSF53335">
    <property type="entry name" value="S-adenosyl-L-methionine-dependent methyltransferases"/>
    <property type="match status" value="1"/>
</dbReference>
<reference evidence="4" key="1">
    <citation type="submission" date="2019-09" db="EMBL/GenBank/DDBJ databases">
        <authorList>
            <person name="Teo W.F.A."/>
            <person name="Duangmal K."/>
        </authorList>
    </citation>
    <scope>NUCLEOTIDE SEQUENCE [LARGE SCALE GENOMIC DNA]</scope>
    <source>
        <strain evidence="4">K81G1</strain>
    </source>
</reference>
<dbReference type="AlphaFoldDB" id="A0A5N0UU82"/>
<keyword evidence="2" id="KW-0808">Transferase</keyword>
<feature type="domain" description="Methyltransferase" evidence="3">
    <location>
        <begin position="38"/>
        <end position="130"/>
    </location>
</feature>
<dbReference type="Proteomes" id="UP000319769">
    <property type="component" value="Unassembled WGS sequence"/>
</dbReference>
<evidence type="ECO:0000259" key="3">
    <source>
        <dbReference type="Pfam" id="PF13649"/>
    </source>
</evidence>
<dbReference type="EMBL" id="VMNW02000079">
    <property type="protein sequence ID" value="KAA9153187.1"/>
    <property type="molecule type" value="Genomic_DNA"/>
</dbReference>
<dbReference type="PANTHER" id="PTHR43861:SF1">
    <property type="entry name" value="TRANS-ACONITATE 2-METHYLTRANSFERASE"/>
    <property type="match status" value="1"/>
</dbReference>
<dbReference type="RefSeq" id="WP_144750493.1">
    <property type="nucleotide sequence ID" value="NZ_VMNW02000079.1"/>
</dbReference>
<accession>A0A5N0UU82</accession>
<gene>
    <name evidence="4" type="ORF">FPZ12_035305</name>
</gene>
<dbReference type="Gene3D" id="3.40.50.150">
    <property type="entry name" value="Vaccinia Virus protein VP39"/>
    <property type="match status" value="1"/>
</dbReference>
<name>A0A5N0UU82_9PSEU</name>
<dbReference type="CDD" id="cd02440">
    <property type="entry name" value="AdoMet_MTases"/>
    <property type="match status" value="1"/>
</dbReference>
<dbReference type="GO" id="GO:0008168">
    <property type="term" value="F:methyltransferase activity"/>
    <property type="evidence" value="ECO:0007669"/>
    <property type="project" value="UniProtKB-KW"/>
</dbReference>
<dbReference type="GO" id="GO:0032259">
    <property type="term" value="P:methylation"/>
    <property type="evidence" value="ECO:0007669"/>
    <property type="project" value="UniProtKB-KW"/>
</dbReference>